<organism evidence="2 3">
    <name type="scientific">Camelina sativa</name>
    <name type="common">False flax</name>
    <name type="synonym">Myagrum sativum</name>
    <dbReference type="NCBI Taxonomy" id="90675"/>
    <lineage>
        <taxon>Eukaryota</taxon>
        <taxon>Viridiplantae</taxon>
        <taxon>Streptophyta</taxon>
        <taxon>Embryophyta</taxon>
        <taxon>Tracheophyta</taxon>
        <taxon>Spermatophyta</taxon>
        <taxon>Magnoliopsida</taxon>
        <taxon>eudicotyledons</taxon>
        <taxon>Gunneridae</taxon>
        <taxon>Pentapetalae</taxon>
        <taxon>rosids</taxon>
        <taxon>malvids</taxon>
        <taxon>Brassicales</taxon>
        <taxon>Brassicaceae</taxon>
        <taxon>Camelineae</taxon>
        <taxon>Camelina</taxon>
    </lineage>
</organism>
<sequence>MRTFGRHTTTEMGSGYFPDSGFGKAAYMRNIEVSLSGEGFQSLQDLAVGGSNPTYYRAKKSNNSEFGTHFFYGGPGYATAAHLTWDSTLLYLCFCLLFLVV</sequence>
<evidence type="ECO:0000313" key="3">
    <source>
        <dbReference type="RefSeq" id="XP_019092951.1"/>
    </source>
</evidence>
<gene>
    <name evidence="3" type="primary">LOC109129336</name>
</gene>
<dbReference type="GeneID" id="109129336"/>
<accession>A0ABM1R1R3</accession>
<keyword evidence="2" id="KW-1185">Reference proteome</keyword>
<reference evidence="3" key="2">
    <citation type="submission" date="2025-08" db="UniProtKB">
        <authorList>
            <consortium name="RefSeq"/>
        </authorList>
    </citation>
    <scope>IDENTIFICATION</scope>
    <source>
        <tissue evidence="3">Leaf</tissue>
    </source>
</reference>
<dbReference type="Pfam" id="PF03080">
    <property type="entry name" value="Neprosin"/>
    <property type="match status" value="1"/>
</dbReference>
<evidence type="ECO:0000313" key="2">
    <source>
        <dbReference type="Proteomes" id="UP000694864"/>
    </source>
</evidence>
<evidence type="ECO:0000259" key="1">
    <source>
        <dbReference type="PROSITE" id="PS52045"/>
    </source>
</evidence>
<reference evidence="2" key="1">
    <citation type="journal article" date="2014" name="Nat. Commun.">
        <title>The emerging biofuel crop Camelina sativa retains a highly undifferentiated hexaploid genome structure.</title>
        <authorList>
            <person name="Kagale S."/>
            <person name="Koh C."/>
            <person name="Nixon J."/>
            <person name="Bollina V."/>
            <person name="Clarke W.E."/>
            <person name="Tuteja R."/>
            <person name="Spillane C."/>
            <person name="Robinson S.J."/>
            <person name="Links M.G."/>
            <person name="Clarke C."/>
            <person name="Higgins E.E."/>
            <person name="Huebert T."/>
            <person name="Sharpe A.G."/>
            <person name="Parkin I.A."/>
        </authorList>
    </citation>
    <scope>NUCLEOTIDE SEQUENCE [LARGE SCALE GENOMIC DNA]</scope>
    <source>
        <strain evidence="2">cv. DH55</strain>
    </source>
</reference>
<dbReference type="Proteomes" id="UP000694864">
    <property type="component" value="Chromosome 15"/>
</dbReference>
<protein>
    <submittedName>
        <fullName evidence="3">Uncharacterized protein LOC109129336</fullName>
    </submittedName>
</protein>
<feature type="domain" description="Neprosin PEP catalytic" evidence="1">
    <location>
        <begin position="1"/>
        <end position="79"/>
    </location>
</feature>
<proteinExistence type="predicted"/>
<name>A0ABM1R1R3_CAMSA</name>
<dbReference type="PROSITE" id="PS52045">
    <property type="entry name" value="NEPROSIN_PEP_CD"/>
    <property type="match status" value="1"/>
</dbReference>
<dbReference type="InterPro" id="IPR004314">
    <property type="entry name" value="Neprosin"/>
</dbReference>
<dbReference type="RefSeq" id="XP_019092951.1">
    <property type="nucleotide sequence ID" value="XM_019237406.1"/>
</dbReference>